<dbReference type="Proteomes" id="UP000269115">
    <property type="component" value="Unassembled WGS sequence"/>
</dbReference>
<evidence type="ECO:0000256" key="1">
    <source>
        <dbReference type="SAM" id="MobiDB-lite"/>
    </source>
</evidence>
<proteinExistence type="predicted"/>
<accession>A0A9X8ER06</accession>
<sequence length="398" mass="43004">MAEAFAYYTDKDWQTTIGAAGVKFDDSTLAHLGQALAPLGANYATTDKGDVPSISEPHKVYTASETLALLKNYEINHANFYDPKVNQEYLINDRFLQNWEQLAYYDRNLNYGKTDLLGGGIGVGQGIAAAVAESAKNIYGLGEGLVTDFSGTSSRITNGLIQKASNPYEVAQAFESAKQDAKVQAFVLRLQGQEQAALRVEMQWETEFALSFAVINKAGKLGQVAKALGERETAWKASSLADNAGGKNGPPRKNPNSTSGITDAEAGMPYAHSVGGAKGTPAWDNAISKADGDFGYLPPVRQNYVKDVYDLQGAVDKMRAGGASAEEVAKYAYGARNELKVKYREYTPPDMLDVIDARNLERYGNKIGPAFDDLVKKGKTFDQIIESSTRAGGGDLFQ</sequence>
<organism evidence="2 3">
    <name type="scientific">Pseudomonas putida</name>
    <name type="common">Arthrobacter siderocapsulatus</name>
    <dbReference type="NCBI Taxonomy" id="303"/>
    <lineage>
        <taxon>Bacteria</taxon>
        <taxon>Pseudomonadati</taxon>
        <taxon>Pseudomonadota</taxon>
        <taxon>Gammaproteobacteria</taxon>
        <taxon>Pseudomonadales</taxon>
        <taxon>Pseudomonadaceae</taxon>
        <taxon>Pseudomonas</taxon>
    </lineage>
</organism>
<evidence type="ECO:0000313" key="3">
    <source>
        <dbReference type="Proteomes" id="UP000269115"/>
    </source>
</evidence>
<feature type="region of interest" description="Disordered" evidence="1">
    <location>
        <begin position="238"/>
        <end position="264"/>
    </location>
</feature>
<evidence type="ECO:0000313" key="2">
    <source>
        <dbReference type="EMBL" id="ROQ55860.1"/>
    </source>
</evidence>
<dbReference type="AlphaFoldDB" id="A0A9X8ER06"/>
<reference evidence="2 3" key="1">
    <citation type="submission" date="2018-11" db="EMBL/GenBank/DDBJ databases">
        <title>Genomic analyses of the natural microbiome of Caenorhabditis elegans.</title>
        <authorList>
            <person name="Samuel B."/>
        </authorList>
    </citation>
    <scope>NUCLEOTIDE SEQUENCE [LARGE SCALE GENOMIC DNA]</scope>
    <source>
        <strain evidence="2 3">BIGb0473</strain>
    </source>
</reference>
<name>A0A9X8ER06_PSEPU</name>
<dbReference type="EMBL" id="RJUR01000002">
    <property type="protein sequence ID" value="ROQ55860.1"/>
    <property type="molecule type" value="Genomic_DNA"/>
</dbReference>
<comment type="caution">
    <text evidence="2">The sequence shown here is derived from an EMBL/GenBank/DDBJ whole genome shotgun (WGS) entry which is preliminary data.</text>
</comment>
<gene>
    <name evidence="2" type="ORF">EDF85_0316</name>
</gene>
<evidence type="ECO:0008006" key="4">
    <source>
        <dbReference type="Google" id="ProtNLM"/>
    </source>
</evidence>
<protein>
    <recommendedName>
        <fullName evidence="4">Filamentous hemagglutinin</fullName>
    </recommendedName>
</protein>